<dbReference type="Pfam" id="PF06197">
    <property type="entry name" value="DUF998"/>
    <property type="match status" value="1"/>
</dbReference>
<keyword evidence="3" id="KW-1185">Reference proteome</keyword>
<dbReference type="EMBL" id="BLLK01000020">
    <property type="protein sequence ID" value="GFH45345.1"/>
    <property type="molecule type" value="Genomic_DNA"/>
</dbReference>
<organism evidence="2 3">
    <name type="scientific">Chaetoceros tenuissimus</name>
    <dbReference type="NCBI Taxonomy" id="426638"/>
    <lineage>
        <taxon>Eukaryota</taxon>
        <taxon>Sar</taxon>
        <taxon>Stramenopiles</taxon>
        <taxon>Ochrophyta</taxon>
        <taxon>Bacillariophyta</taxon>
        <taxon>Coscinodiscophyceae</taxon>
        <taxon>Chaetocerotophycidae</taxon>
        <taxon>Chaetocerotales</taxon>
        <taxon>Chaetocerotaceae</taxon>
        <taxon>Chaetoceros</taxon>
    </lineage>
</organism>
<feature type="transmembrane region" description="Helical" evidence="1">
    <location>
        <begin position="64"/>
        <end position="87"/>
    </location>
</feature>
<comment type="caution">
    <text evidence="2">The sequence shown here is derived from an EMBL/GenBank/DDBJ whole genome shotgun (WGS) entry which is preliminary data.</text>
</comment>
<feature type="transmembrane region" description="Helical" evidence="1">
    <location>
        <begin position="445"/>
        <end position="464"/>
    </location>
</feature>
<feature type="transmembrane region" description="Helical" evidence="1">
    <location>
        <begin position="476"/>
        <end position="494"/>
    </location>
</feature>
<feature type="transmembrane region" description="Helical" evidence="1">
    <location>
        <begin position="372"/>
        <end position="391"/>
    </location>
</feature>
<evidence type="ECO:0000313" key="2">
    <source>
        <dbReference type="EMBL" id="GFH45345.1"/>
    </source>
</evidence>
<dbReference type="Proteomes" id="UP001054902">
    <property type="component" value="Unassembled WGS sequence"/>
</dbReference>
<feature type="transmembrane region" description="Helical" evidence="1">
    <location>
        <begin position="229"/>
        <end position="246"/>
    </location>
</feature>
<reference evidence="2 3" key="1">
    <citation type="journal article" date="2021" name="Sci. Rep.">
        <title>The genome of the diatom Chaetoceros tenuissimus carries an ancient integrated fragment of an extant virus.</title>
        <authorList>
            <person name="Hongo Y."/>
            <person name="Kimura K."/>
            <person name="Takaki Y."/>
            <person name="Yoshida Y."/>
            <person name="Baba S."/>
            <person name="Kobayashi G."/>
            <person name="Nagasaki K."/>
            <person name="Hano T."/>
            <person name="Tomaru Y."/>
        </authorList>
    </citation>
    <scope>NUCLEOTIDE SEQUENCE [LARGE SCALE GENOMIC DNA]</scope>
    <source>
        <strain evidence="2 3">NIES-3715</strain>
    </source>
</reference>
<evidence type="ECO:0000256" key="1">
    <source>
        <dbReference type="SAM" id="Phobius"/>
    </source>
</evidence>
<protein>
    <submittedName>
        <fullName evidence="2">Uncharacterized protein</fullName>
    </submittedName>
</protein>
<feature type="transmembrane region" description="Helical" evidence="1">
    <location>
        <begin position="107"/>
        <end position="128"/>
    </location>
</feature>
<feature type="transmembrane region" description="Helical" evidence="1">
    <location>
        <begin position="415"/>
        <end position="433"/>
    </location>
</feature>
<name>A0AAD3CIP0_9STRA</name>
<keyword evidence="1" id="KW-0472">Membrane</keyword>
<dbReference type="AlphaFoldDB" id="A0AAD3CIP0"/>
<feature type="transmembrane region" description="Helical" evidence="1">
    <location>
        <begin position="38"/>
        <end position="57"/>
    </location>
</feature>
<feature type="transmembrane region" description="Helical" evidence="1">
    <location>
        <begin position="261"/>
        <end position="281"/>
    </location>
</feature>
<feature type="transmembrane region" description="Helical" evidence="1">
    <location>
        <begin position="198"/>
        <end position="217"/>
    </location>
</feature>
<proteinExistence type="predicted"/>
<keyword evidence="1" id="KW-0812">Transmembrane</keyword>
<feature type="transmembrane region" description="Helical" evidence="1">
    <location>
        <begin position="301"/>
        <end position="323"/>
    </location>
</feature>
<feature type="transmembrane region" description="Helical" evidence="1">
    <location>
        <begin position="148"/>
        <end position="170"/>
    </location>
</feature>
<accession>A0AAD3CIP0</accession>
<sequence>MTIIGQVIPMLDYDIGVKMGTQAPYEQTGQTGVAFNKGFMYAETLVYFPLLLAGLFLDLTGERYLAVLCMSGVFAITVYWSFIFTLVLKEEDFPLSQEDKEQISPRLDMLSIIGLICFYMTIFGKNTVEKEPGKRTINSKKTNRLRNLFLQTTSWMFVSVLFVGQVLPIIDYEIGVKMGTQEPVEQVGKTGVVFNKGFIFADSVFYVPLFLVGLFLYTYRSDLSKPCLAGAYAITVYWSLVCPTVLKEADYQLPPQKQDQWMTVLPIVSVWGFVCFLFVALDNDHVKNSKKIRDNISNGTYFSGILSAYLYLLSDLCMLVIHRDNFDWKSTSISDLVAIQDKYQIVPITLLSISNGCLFMFGLGLYLNKDHFLGLCQMSVGVSNTFSVAVFRLDDPIIEGSTASLASKALSIEDIVHLLFVFVSLLFTILALHRSTKIMVDTTQFFYMVKVCLFFITVGILGSIMQPHLVGIFERISVYAIQFWIILLVYEVWVR</sequence>
<keyword evidence="1" id="KW-1133">Transmembrane helix</keyword>
<feature type="transmembrane region" description="Helical" evidence="1">
    <location>
        <begin position="343"/>
        <end position="365"/>
    </location>
</feature>
<evidence type="ECO:0000313" key="3">
    <source>
        <dbReference type="Proteomes" id="UP001054902"/>
    </source>
</evidence>
<gene>
    <name evidence="2" type="ORF">CTEN210_01819</name>
</gene>
<dbReference type="InterPro" id="IPR009339">
    <property type="entry name" value="DUF998"/>
</dbReference>